<comment type="caution">
    <text evidence="3">The sequence shown here is derived from an EMBL/GenBank/DDBJ whole genome shotgun (WGS) entry which is preliminary data.</text>
</comment>
<dbReference type="Proteomes" id="UP001328107">
    <property type="component" value="Unassembled WGS sequence"/>
</dbReference>
<name>A0AAN4YZR2_9BILA</name>
<dbReference type="EMBL" id="BTRK01000001">
    <property type="protein sequence ID" value="GMR29831.1"/>
    <property type="molecule type" value="Genomic_DNA"/>
</dbReference>
<organism evidence="3 4">
    <name type="scientific">Pristionchus mayeri</name>
    <dbReference type="NCBI Taxonomy" id="1317129"/>
    <lineage>
        <taxon>Eukaryota</taxon>
        <taxon>Metazoa</taxon>
        <taxon>Ecdysozoa</taxon>
        <taxon>Nematoda</taxon>
        <taxon>Chromadorea</taxon>
        <taxon>Rhabditida</taxon>
        <taxon>Rhabditina</taxon>
        <taxon>Diplogasteromorpha</taxon>
        <taxon>Diplogasteroidea</taxon>
        <taxon>Neodiplogasteridae</taxon>
        <taxon>Pristionchus</taxon>
    </lineage>
</organism>
<reference evidence="4" key="1">
    <citation type="submission" date="2022-10" db="EMBL/GenBank/DDBJ databases">
        <title>Genome assembly of Pristionchus species.</title>
        <authorList>
            <person name="Yoshida K."/>
            <person name="Sommer R.J."/>
        </authorList>
    </citation>
    <scope>NUCLEOTIDE SEQUENCE [LARGE SCALE GENOMIC DNA]</scope>
    <source>
        <strain evidence="4">RS5460</strain>
    </source>
</reference>
<feature type="region of interest" description="Disordered" evidence="1">
    <location>
        <begin position="398"/>
        <end position="496"/>
    </location>
</feature>
<feature type="compositionally biased region" description="Low complexity" evidence="1">
    <location>
        <begin position="404"/>
        <end position="486"/>
    </location>
</feature>
<feature type="non-terminal residue" evidence="3">
    <location>
        <position position="1"/>
    </location>
</feature>
<proteinExistence type="predicted"/>
<sequence>IQMHVGTSLLVVASISLISSISAFPTSESSRVAENTADKSVGRLAFTLADPNAGKAPDAPPGGTFMDILSALTKSTFFQKFIQYIGGVAAPQKDEPKKIFATRQYVPQADMPEAARNFEASLSHDDAIESVPSGAIIAPMSAGGHQKSIHDEGFTQLLFGEKGVLTNVFQVMDAKRQNDQATMAEAARRATQADPGNAKIKDMDFGKVFDALLMGSQKKNEFGEPGPELPEFLGICNRLSCGDIYKAIDEFRRSDFFSNFQTALQLMQDPKGWEILGKMLSNPELIAQFTGLSGGGGEAAAIGGGVGGGVGAGLSGMLGSALGGAKAAVNKENGVTLTSKDGDFGTDFSSMAKIDKDPFKLPETSFSIDEGAKGEGAGGDYYSEIVSNIDEDFEVEDRDILGLPTKKPTTTTTSTTRTSTTMTTTTQRPTTTTAFSTTSKRPATTASTTAMRHSSTTSTSSTTTATSSRSTSASSSTASSRATSAAPMILPKKGDEIPLPDFEFNIDEEDYGTTFEKSIDAMPPVIEKIVVIDEKIPISKTTLKSTLMPVDMLIIGGNFMETSKIMPTSSKMTTPTTTVPSTTTKATTPRPIVPVVVPRAIVPVPVLVPVMTVPPVLVISPSSARPMRRITISGPSTQAPKNFRKESDYYAMYYD</sequence>
<keyword evidence="4" id="KW-1185">Reference proteome</keyword>
<dbReference type="AlphaFoldDB" id="A0AAN4YZR2"/>
<evidence type="ECO:0000256" key="1">
    <source>
        <dbReference type="SAM" id="MobiDB-lite"/>
    </source>
</evidence>
<feature type="chain" id="PRO_5042831608" evidence="2">
    <location>
        <begin position="24"/>
        <end position="655"/>
    </location>
</feature>
<evidence type="ECO:0000256" key="2">
    <source>
        <dbReference type="SAM" id="SignalP"/>
    </source>
</evidence>
<gene>
    <name evidence="3" type="ORF">PMAYCL1PPCAC_00026</name>
</gene>
<protein>
    <submittedName>
        <fullName evidence="3">Uncharacterized protein</fullName>
    </submittedName>
</protein>
<evidence type="ECO:0000313" key="3">
    <source>
        <dbReference type="EMBL" id="GMR29831.1"/>
    </source>
</evidence>
<evidence type="ECO:0000313" key="4">
    <source>
        <dbReference type="Proteomes" id="UP001328107"/>
    </source>
</evidence>
<accession>A0AAN4YZR2</accession>
<feature type="signal peptide" evidence="2">
    <location>
        <begin position="1"/>
        <end position="23"/>
    </location>
</feature>
<keyword evidence="2" id="KW-0732">Signal</keyword>